<evidence type="ECO:0000313" key="2">
    <source>
        <dbReference type="EMBL" id="KIZ04678.1"/>
    </source>
</evidence>
<feature type="region of interest" description="Disordered" evidence="1">
    <location>
        <begin position="35"/>
        <end position="55"/>
    </location>
</feature>
<feature type="region of interest" description="Disordered" evidence="1">
    <location>
        <begin position="200"/>
        <end position="254"/>
    </location>
</feature>
<evidence type="ECO:0000256" key="1">
    <source>
        <dbReference type="SAM" id="MobiDB-lite"/>
    </source>
</evidence>
<organism evidence="2 3">
    <name type="scientific">Monoraphidium neglectum</name>
    <dbReference type="NCBI Taxonomy" id="145388"/>
    <lineage>
        <taxon>Eukaryota</taxon>
        <taxon>Viridiplantae</taxon>
        <taxon>Chlorophyta</taxon>
        <taxon>core chlorophytes</taxon>
        <taxon>Chlorophyceae</taxon>
        <taxon>CS clade</taxon>
        <taxon>Sphaeropleales</taxon>
        <taxon>Selenastraceae</taxon>
        <taxon>Monoraphidium</taxon>
    </lineage>
</organism>
<sequence length="975" mass="102058">MLSTGTRGRTSSRSDCIISTSRQFAGTRLTALPSKCCGSRSSSRGTAPAPPHALPHPACVHARRVQQPAACHGRGPQARPPVLVRRGPSVCRSGSGAGPITSNELRGSDDRLPTSAGAGGGSSSSGSSAGDAGHSVFDGEGLTPARSGGNGVVGVGDGGGGGGGGLRTPSEAASGAVASVAEKLRHVTAAAEAGVAQQQLRQQQQQQQQQQPEHFDHYQQQHHQQQHQQQLRWDGSGNGDGAKDGSAGSRLPPVLMPLASAPGLAGLLGSRGRRHVRLAGRAEHAEHAEQEAAPPWLAAAPLEGRSVDGDDSSFDGRAEDASSAYPGALRRRPVPRVRRPLRSPGAALRARVVAAEAAGWGPMQITIAFNNCASVGDVEAVCLAYRHSLSARHLTAAAQALARLGGRGRQGTARDREWAVSVFQRRIVPDLQRKYTQACPRNVSVLLSVAANLGYRDEDFARDLLHVALPMLDDFEASDLASVLHALPALRVQPSREWMAAFYAASDARWHEFDARGLASLAWALGALRKRPPPEWLAGFCGAADALWGEFTPQGLSNLAGLAKLSYRPQQRFVSDLLSHSQQLLPSFSPMELSAMMYALAVLGLRPGQEWMRVFHAASAPQLEAGFGSQALSNTLWAHARLNQRPPVEWLSAFLTAFTGKLPVCSPQALANTLWALARLRTRPRGAWLDAAVGRAEALLPLARAEEQTSLLFFEETHAGLPSFFPSRLSTILFTLARLGAPPPRAWADAALAALNARVKQLPPREIPDALWAVGELGLEPGPELLARFEEEVADKLLTIAPPARRARAISTLARLGRAPGGAALVLALDELPPAALPGDALAELLWALPRVRLRPAAAWVGDAQRRALELAEGAAAAAERGGGGGGGGGGSDGVGGRQQAAAAASRWAQSLEGLAGLGARPGPAWALSAAAATRRLLALLSGQQLLACARALAALAPEAASQLEARQLPVLAAG</sequence>
<feature type="compositionally biased region" description="Low complexity" evidence="1">
    <location>
        <begin position="124"/>
        <end position="133"/>
    </location>
</feature>
<protein>
    <recommendedName>
        <fullName evidence="4">Tbc2 translation factor, chloroplastic</fullName>
    </recommendedName>
</protein>
<feature type="compositionally biased region" description="Gly residues" evidence="1">
    <location>
        <begin position="148"/>
        <end position="166"/>
    </location>
</feature>
<dbReference type="GO" id="GO:0044528">
    <property type="term" value="P:regulation of mitochondrial mRNA stability"/>
    <property type="evidence" value="ECO:0007669"/>
    <property type="project" value="TreeGrafter"/>
</dbReference>
<accession>A0A0D2K2A9</accession>
<feature type="region of interest" description="Disordered" evidence="1">
    <location>
        <begin position="302"/>
        <end position="338"/>
    </location>
</feature>
<proteinExistence type="predicted"/>
<dbReference type="GeneID" id="25736156"/>
<dbReference type="PANTHER" id="PTHR21228:SF40">
    <property type="entry name" value="LD45607P"/>
    <property type="match status" value="1"/>
</dbReference>
<dbReference type="KEGG" id="mng:MNEG_3278"/>
<dbReference type="GO" id="GO:0003723">
    <property type="term" value="F:RNA binding"/>
    <property type="evidence" value="ECO:0007669"/>
    <property type="project" value="TreeGrafter"/>
</dbReference>
<dbReference type="PANTHER" id="PTHR21228">
    <property type="entry name" value="FAST LEU-RICH DOMAIN-CONTAINING"/>
    <property type="match status" value="1"/>
</dbReference>
<dbReference type="EMBL" id="KK100624">
    <property type="protein sequence ID" value="KIZ04678.1"/>
    <property type="molecule type" value="Genomic_DNA"/>
</dbReference>
<dbReference type="GO" id="GO:0009507">
    <property type="term" value="C:chloroplast"/>
    <property type="evidence" value="ECO:0007669"/>
    <property type="project" value="GOC"/>
</dbReference>
<feature type="compositionally biased region" description="Basic residues" evidence="1">
    <location>
        <begin position="329"/>
        <end position="338"/>
    </location>
</feature>
<evidence type="ECO:0000313" key="3">
    <source>
        <dbReference type="Proteomes" id="UP000054498"/>
    </source>
</evidence>
<evidence type="ECO:0008006" key="4">
    <source>
        <dbReference type="Google" id="ProtNLM"/>
    </source>
</evidence>
<dbReference type="AlphaFoldDB" id="A0A0D2K2A9"/>
<feature type="region of interest" description="Disordered" evidence="1">
    <location>
        <begin position="70"/>
        <end position="171"/>
    </location>
</feature>
<dbReference type="InterPro" id="IPR050870">
    <property type="entry name" value="FAST_kinase"/>
</dbReference>
<dbReference type="GO" id="GO:1901259">
    <property type="term" value="P:chloroplast rRNA processing"/>
    <property type="evidence" value="ECO:0007669"/>
    <property type="project" value="TreeGrafter"/>
</dbReference>
<feature type="compositionally biased region" description="Low complexity" evidence="1">
    <location>
        <begin position="36"/>
        <end position="47"/>
    </location>
</feature>
<dbReference type="OrthoDB" id="420182at2759"/>
<name>A0A0D2K2A9_9CHLO</name>
<dbReference type="RefSeq" id="XP_013903697.1">
    <property type="nucleotide sequence ID" value="XM_014048243.1"/>
</dbReference>
<dbReference type="GO" id="GO:0000963">
    <property type="term" value="P:mitochondrial RNA processing"/>
    <property type="evidence" value="ECO:0007669"/>
    <property type="project" value="TreeGrafter"/>
</dbReference>
<feature type="compositionally biased region" description="Low complexity" evidence="1">
    <location>
        <begin position="200"/>
        <end position="212"/>
    </location>
</feature>
<keyword evidence="3" id="KW-1185">Reference proteome</keyword>
<feature type="compositionally biased region" description="Low complexity" evidence="1">
    <location>
        <begin position="221"/>
        <end position="230"/>
    </location>
</feature>
<feature type="compositionally biased region" description="Gly residues" evidence="1">
    <location>
        <begin position="881"/>
        <end position="897"/>
    </location>
</feature>
<dbReference type="GO" id="GO:0005759">
    <property type="term" value="C:mitochondrial matrix"/>
    <property type="evidence" value="ECO:0007669"/>
    <property type="project" value="TreeGrafter"/>
</dbReference>
<reference evidence="2 3" key="1">
    <citation type="journal article" date="2013" name="BMC Genomics">
        <title>Reconstruction of the lipid metabolism for the microalga Monoraphidium neglectum from its genome sequence reveals characteristics suitable for biofuel production.</title>
        <authorList>
            <person name="Bogen C."/>
            <person name="Al-Dilaimi A."/>
            <person name="Albersmeier A."/>
            <person name="Wichmann J."/>
            <person name="Grundmann M."/>
            <person name="Rupp O."/>
            <person name="Lauersen K.J."/>
            <person name="Blifernez-Klassen O."/>
            <person name="Kalinowski J."/>
            <person name="Goesmann A."/>
            <person name="Mussgnug J.H."/>
            <person name="Kruse O."/>
        </authorList>
    </citation>
    <scope>NUCLEOTIDE SEQUENCE [LARGE SCALE GENOMIC DNA]</scope>
    <source>
        <strain evidence="2 3">SAG 48.87</strain>
    </source>
</reference>
<dbReference type="GO" id="GO:0035770">
    <property type="term" value="C:ribonucleoprotein granule"/>
    <property type="evidence" value="ECO:0007669"/>
    <property type="project" value="TreeGrafter"/>
</dbReference>
<dbReference type="Proteomes" id="UP000054498">
    <property type="component" value="Unassembled WGS sequence"/>
</dbReference>
<feature type="region of interest" description="Disordered" evidence="1">
    <location>
        <begin position="880"/>
        <end position="900"/>
    </location>
</feature>
<gene>
    <name evidence="2" type="ORF">MNEG_3278</name>
</gene>